<gene>
    <name evidence="6" type="ORF">BS47DRAFT_1374278</name>
</gene>
<evidence type="ECO:0000313" key="6">
    <source>
        <dbReference type="EMBL" id="KAF9505626.1"/>
    </source>
</evidence>
<organism evidence="6 7">
    <name type="scientific">Hydnum rufescens UP504</name>
    <dbReference type="NCBI Taxonomy" id="1448309"/>
    <lineage>
        <taxon>Eukaryota</taxon>
        <taxon>Fungi</taxon>
        <taxon>Dikarya</taxon>
        <taxon>Basidiomycota</taxon>
        <taxon>Agaricomycotina</taxon>
        <taxon>Agaricomycetes</taxon>
        <taxon>Cantharellales</taxon>
        <taxon>Hydnaceae</taxon>
        <taxon>Hydnum</taxon>
    </lineage>
</organism>
<sequence length="277" mass="30869">MGDYDDQSPYHYPSSNGLYQGGPTKWVAYTFLILFSLSTALHLGQAIWTRRWFMICTVFICGIGEILGWSARLWSAYNPMNSTPFTMQISTTIIAPTGLAAAEFLTLERIIKLVGPQYSRLTPRMYAAIFLTTDLIALIVQGVGGGIASSANTDAGAADGGHIMLGGIIFQLVTIFMFSLVSGNFSTMLGSTNLRPEERQFSGLEKARPKFTKHIMMQIAALIFITTLLIIRSIYRTIELINGWERYFNWLDGGAIVVAMYTLNIFHPSWLLYRTDS</sequence>
<name>A0A9P6DJK2_9AGAM</name>
<dbReference type="PANTHER" id="PTHR31465:SF9">
    <property type="entry name" value="SPHINGOID LONG-CHAIN BASE TRANSPORTER RSB1"/>
    <property type="match status" value="1"/>
</dbReference>
<reference evidence="6" key="1">
    <citation type="journal article" date="2020" name="Nat. Commun.">
        <title>Large-scale genome sequencing of mycorrhizal fungi provides insights into the early evolution of symbiotic traits.</title>
        <authorList>
            <person name="Miyauchi S."/>
            <person name="Kiss E."/>
            <person name="Kuo A."/>
            <person name="Drula E."/>
            <person name="Kohler A."/>
            <person name="Sanchez-Garcia M."/>
            <person name="Morin E."/>
            <person name="Andreopoulos B."/>
            <person name="Barry K.W."/>
            <person name="Bonito G."/>
            <person name="Buee M."/>
            <person name="Carver A."/>
            <person name="Chen C."/>
            <person name="Cichocki N."/>
            <person name="Clum A."/>
            <person name="Culley D."/>
            <person name="Crous P.W."/>
            <person name="Fauchery L."/>
            <person name="Girlanda M."/>
            <person name="Hayes R.D."/>
            <person name="Keri Z."/>
            <person name="LaButti K."/>
            <person name="Lipzen A."/>
            <person name="Lombard V."/>
            <person name="Magnuson J."/>
            <person name="Maillard F."/>
            <person name="Murat C."/>
            <person name="Nolan M."/>
            <person name="Ohm R.A."/>
            <person name="Pangilinan J."/>
            <person name="Pereira M.F."/>
            <person name="Perotto S."/>
            <person name="Peter M."/>
            <person name="Pfister S."/>
            <person name="Riley R."/>
            <person name="Sitrit Y."/>
            <person name="Stielow J.B."/>
            <person name="Szollosi G."/>
            <person name="Zifcakova L."/>
            <person name="Stursova M."/>
            <person name="Spatafora J.W."/>
            <person name="Tedersoo L."/>
            <person name="Vaario L.M."/>
            <person name="Yamada A."/>
            <person name="Yan M."/>
            <person name="Wang P."/>
            <person name="Xu J."/>
            <person name="Bruns T."/>
            <person name="Baldrian P."/>
            <person name="Vilgalys R."/>
            <person name="Dunand C."/>
            <person name="Henrissat B."/>
            <person name="Grigoriev I.V."/>
            <person name="Hibbett D."/>
            <person name="Nagy L.G."/>
            <person name="Martin F.M."/>
        </authorList>
    </citation>
    <scope>NUCLEOTIDE SEQUENCE</scope>
    <source>
        <strain evidence="6">UP504</strain>
    </source>
</reference>
<dbReference type="InterPro" id="IPR007568">
    <property type="entry name" value="RTA1"/>
</dbReference>
<keyword evidence="3 5" id="KW-1133">Transmembrane helix</keyword>
<dbReference type="GO" id="GO:0000324">
    <property type="term" value="C:fungal-type vacuole"/>
    <property type="evidence" value="ECO:0007669"/>
    <property type="project" value="TreeGrafter"/>
</dbReference>
<protein>
    <recommendedName>
        <fullName evidence="8">RTA1-like protein</fullName>
    </recommendedName>
</protein>
<dbReference type="Pfam" id="PF04479">
    <property type="entry name" value="RTA1"/>
    <property type="match status" value="1"/>
</dbReference>
<feature type="transmembrane region" description="Helical" evidence="5">
    <location>
        <begin position="168"/>
        <end position="194"/>
    </location>
</feature>
<dbReference type="OrthoDB" id="3358017at2759"/>
<comment type="caution">
    <text evidence="6">The sequence shown here is derived from an EMBL/GenBank/DDBJ whole genome shotgun (WGS) entry which is preliminary data.</text>
</comment>
<dbReference type="PANTHER" id="PTHR31465">
    <property type="entry name" value="PROTEIN RTA1-RELATED"/>
    <property type="match status" value="1"/>
</dbReference>
<proteinExistence type="predicted"/>
<feature type="transmembrane region" description="Helical" evidence="5">
    <location>
        <begin position="126"/>
        <end position="148"/>
    </location>
</feature>
<evidence type="ECO:0000256" key="5">
    <source>
        <dbReference type="SAM" id="Phobius"/>
    </source>
</evidence>
<feature type="transmembrane region" description="Helical" evidence="5">
    <location>
        <begin position="85"/>
        <end position="105"/>
    </location>
</feature>
<evidence type="ECO:0000256" key="4">
    <source>
        <dbReference type="ARBA" id="ARBA00023136"/>
    </source>
</evidence>
<feature type="transmembrane region" description="Helical" evidence="5">
    <location>
        <begin position="52"/>
        <end position="73"/>
    </location>
</feature>
<dbReference type="GO" id="GO:0005886">
    <property type="term" value="C:plasma membrane"/>
    <property type="evidence" value="ECO:0007669"/>
    <property type="project" value="TreeGrafter"/>
</dbReference>
<evidence type="ECO:0000313" key="7">
    <source>
        <dbReference type="Proteomes" id="UP000886523"/>
    </source>
</evidence>
<feature type="transmembrane region" description="Helical" evidence="5">
    <location>
        <begin position="255"/>
        <end position="273"/>
    </location>
</feature>
<dbReference type="AlphaFoldDB" id="A0A9P6DJK2"/>
<keyword evidence="7" id="KW-1185">Reference proteome</keyword>
<evidence type="ECO:0000256" key="1">
    <source>
        <dbReference type="ARBA" id="ARBA00004141"/>
    </source>
</evidence>
<feature type="transmembrane region" description="Helical" evidence="5">
    <location>
        <begin position="26"/>
        <end position="45"/>
    </location>
</feature>
<evidence type="ECO:0000256" key="2">
    <source>
        <dbReference type="ARBA" id="ARBA00022692"/>
    </source>
</evidence>
<dbReference type="EMBL" id="MU129143">
    <property type="protein sequence ID" value="KAF9505626.1"/>
    <property type="molecule type" value="Genomic_DNA"/>
</dbReference>
<comment type="subcellular location">
    <subcellularLocation>
        <location evidence="1">Membrane</location>
        <topology evidence="1">Multi-pass membrane protein</topology>
    </subcellularLocation>
</comment>
<feature type="transmembrane region" description="Helical" evidence="5">
    <location>
        <begin position="215"/>
        <end position="235"/>
    </location>
</feature>
<keyword evidence="4 5" id="KW-0472">Membrane</keyword>
<evidence type="ECO:0008006" key="8">
    <source>
        <dbReference type="Google" id="ProtNLM"/>
    </source>
</evidence>
<dbReference type="Proteomes" id="UP000886523">
    <property type="component" value="Unassembled WGS sequence"/>
</dbReference>
<keyword evidence="2 5" id="KW-0812">Transmembrane</keyword>
<evidence type="ECO:0000256" key="3">
    <source>
        <dbReference type="ARBA" id="ARBA00022989"/>
    </source>
</evidence>
<accession>A0A9P6DJK2</accession>